<dbReference type="InterPro" id="IPR017972">
    <property type="entry name" value="Cyt_P450_CS"/>
</dbReference>
<feature type="transmembrane region" description="Helical" evidence="6">
    <location>
        <begin position="12"/>
        <end position="30"/>
    </location>
</feature>
<keyword evidence="6" id="KW-0812">Transmembrane</keyword>
<dbReference type="SUPFAM" id="SSF48264">
    <property type="entry name" value="Cytochrome P450"/>
    <property type="match status" value="1"/>
</dbReference>
<comment type="cofactor">
    <cofactor evidence="1 4">
        <name>heme</name>
        <dbReference type="ChEBI" id="CHEBI:30413"/>
    </cofactor>
</comment>
<dbReference type="PROSITE" id="PS00086">
    <property type="entry name" value="CYTOCHROME_P450"/>
    <property type="match status" value="1"/>
</dbReference>
<dbReference type="Proteomes" id="UP000240883">
    <property type="component" value="Unassembled WGS sequence"/>
</dbReference>
<dbReference type="OrthoDB" id="1470350at2759"/>
<keyword evidence="3 4" id="KW-0408">Iron</keyword>
<gene>
    <name evidence="7" type="ORF">BS50DRAFT_381221</name>
</gene>
<protein>
    <submittedName>
        <fullName evidence="7">Cytochrome P450</fullName>
    </submittedName>
</protein>
<dbReference type="Pfam" id="PF00067">
    <property type="entry name" value="p450"/>
    <property type="match status" value="1"/>
</dbReference>
<keyword evidence="4 5" id="KW-0349">Heme</keyword>
<dbReference type="PANTHER" id="PTHR24305:SF226">
    <property type="entry name" value="CYTOCHROME P450 MONOOXYGENASE"/>
    <property type="match status" value="1"/>
</dbReference>
<keyword evidence="5" id="KW-0503">Monooxygenase</keyword>
<keyword evidence="6" id="KW-1133">Transmembrane helix</keyword>
<evidence type="ECO:0000256" key="6">
    <source>
        <dbReference type="SAM" id="Phobius"/>
    </source>
</evidence>
<dbReference type="GO" id="GO:0016705">
    <property type="term" value="F:oxidoreductase activity, acting on paired donors, with incorporation or reduction of molecular oxygen"/>
    <property type="evidence" value="ECO:0007669"/>
    <property type="project" value="InterPro"/>
</dbReference>
<dbReference type="STRING" id="1448308.A0A2T2NNN4"/>
<dbReference type="EMBL" id="KZ678135">
    <property type="protein sequence ID" value="PSN67052.1"/>
    <property type="molecule type" value="Genomic_DNA"/>
</dbReference>
<evidence type="ECO:0000256" key="3">
    <source>
        <dbReference type="ARBA" id="ARBA00023004"/>
    </source>
</evidence>
<comment type="similarity">
    <text evidence="5">Belongs to the cytochrome P450 family.</text>
</comment>
<dbReference type="PRINTS" id="PR00463">
    <property type="entry name" value="EP450I"/>
</dbReference>
<dbReference type="GO" id="GO:0020037">
    <property type="term" value="F:heme binding"/>
    <property type="evidence" value="ECO:0007669"/>
    <property type="project" value="InterPro"/>
</dbReference>
<keyword evidence="5" id="KW-0560">Oxidoreductase</keyword>
<evidence type="ECO:0000256" key="1">
    <source>
        <dbReference type="ARBA" id="ARBA00001971"/>
    </source>
</evidence>
<keyword evidence="8" id="KW-1185">Reference proteome</keyword>
<feature type="transmembrane region" description="Helical" evidence="6">
    <location>
        <begin position="212"/>
        <end position="234"/>
    </location>
</feature>
<name>A0A2T2NNN4_CORCC</name>
<proteinExistence type="inferred from homology"/>
<evidence type="ECO:0000256" key="5">
    <source>
        <dbReference type="RuleBase" id="RU000461"/>
    </source>
</evidence>
<dbReference type="PRINTS" id="PR00385">
    <property type="entry name" value="P450"/>
</dbReference>
<evidence type="ECO:0000256" key="4">
    <source>
        <dbReference type="PIRSR" id="PIRSR602401-1"/>
    </source>
</evidence>
<evidence type="ECO:0000313" key="8">
    <source>
        <dbReference type="Proteomes" id="UP000240883"/>
    </source>
</evidence>
<dbReference type="InterPro" id="IPR001128">
    <property type="entry name" value="Cyt_P450"/>
</dbReference>
<dbReference type="InterPro" id="IPR002401">
    <property type="entry name" value="Cyt_P450_E_grp-I"/>
</dbReference>
<sequence length="516" mass="58481">MATLESQDVLYYAKFAFFALIIRCIVVYIYRATLHPLNGYPGPTLAKVTDWYGAWYALRTKGHIMAHNNLLKHGSVIRVGPNKLVFNTARALRDIYLGDRFYKAPTYVRSQFDASSWHTLSTPDKRAHRERRKLISHGLSERSIRKLEPSMNKRIDEFVKLVIESPDDEIPNMAQRCKRLGLDVIGELAFGADLKMQSSIEKRWVITGMKGMFVRVGVYFFYPLAGELMFWIMYPLIRYGRWKYFNMLEELVKNRLAMGHHAKQDLLSFLIDYKDPETGAKLTLKEIWNEGTLLFPAGGDTTSTTMAALFFYLARNPTVYSRLAAEIRSTFPPGTPICSGPALPSCTYLRACIDEALRMSPPVSTVLWRVLSPQDRAPVVIDGHVVPPGTTVGVSIYSLHHNPDIFPDPSTFNPSRWLVEPGDSEEDKAIKKTMREAFAPFSIGSRACAGKVMAYTEASVVFAKTLAYSDFEEIGERKIGGVYEINEHFVTSCDGPYLRFTRRESIDESVSMEKVL</sequence>
<organism evidence="7 8">
    <name type="scientific">Corynespora cassiicola Philippines</name>
    <dbReference type="NCBI Taxonomy" id="1448308"/>
    <lineage>
        <taxon>Eukaryota</taxon>
        <taxon>Fungi</taxon>
        <taxon>Dikarya</taxon>
        <taxon>Ascomycota</taxon>
        <taxon>Pezizomycotina</taxon>
        <taxon>Dothideomycetes</taxon>
        <taxon>Pleosporomycetidae</taxon>
        <taxon>Pleosporales</taxon>
        <taxon>Corynesporascaceae</taxon>
        <taxon>Corynespora</taxon>
    </lineage>
</organism>
<reference evidence="7 8" key="1">
    <citation type="journal article" date="2018" name="Front. Microbiol.">
        <title>Genome-Wide Analysis of Corynespora cassiicola Leaf Fall Disease Putative Effectors.</title>
        <authorList>
            <person name="Lopez D."/>
            <person name="Ribeiro S."/>
            <person name="Label P."/>
            <person name="Fumanal B."/>
            <person name="Venisse J.S."/>
            <person name="Kohler A."/>
            <person name="de Oliveira R.R."/>
            <person name="Labutti K."/>
            <person name="Lipzen A."/>
            <person name="Lail K."/>
            <person name="Bauer D."/>
            <person name="Ohm R.A."/>
            <person name="Barry K.W."/>
            <person name="Spatafora J."/>
            <person name="Grigoriev I.V."/>
            <person name="Martin F.M."/>
            <person name="Pujade-Renaud V."/>
        </authorList>
    </citation>
    <scope>NUCLEOTIDE SEQUENCE [LARGE SCALE GENOMIC DNA]</scope>
    <source>
        <strain evidence="7 8">Philippines</strain>
    </source>
</reference>
<accession>A0A2T2NNN4</accession>
<dbReference type="GO" id="GO:0005506">
    <property type="term" value="F:iron ion binding"/>
    <property type="evidence" value="ECO:0007669"/>
    <property type="project" value="InterPro"/>
</dbReference>
<dbReference type="InterPro" id="IPR050121">
    <property type="entry name" value="Cytochrome_P450_monoxygenase"/>
</dbReference>
<dbReference type="PANTHER" id="PTHR24305">
    <property type="entry name" value="CYTOCHROME P450"/>
    <property type="match status" value="1"/>
</dbReference>
<keyword evidence="2 4" id="KW-0479">Metal-binding</keyword>
<evidence type="ECO:0000256" key="2">
    <source>
        <dbReference type="ARBA" id="ARBA00022723"/>
    </source>
</evidence>
<dbReference type="GO" id="GO:0004497">
    <property type="term" value="F:monooxygenase activity"/>
    <property type="evidence" value="ECO:0007669"/>
    <property type="project" value="UniProtKB-KW"/>
</dbReference>
<evidence type="ECO:0000313" key="7">
    <source>
        <dbReference type="EMBL" id="PSN67052.1"/>
    </source>
</evidence>
<dbReference type="AlphaFoldDB" id="A0A2T2NNN4"/>
<dbReference type="InterPro" id="IPR036396">
    <property type="entry name" value="Cyt_P450_sf"/>
</dbReference>
<dbReference type="Gene3D" id="1.10.630.10">
    <property type="entry name" value="Cytochrome P450"/>
    <property type="match status" value="1"/>
</dbReference>
<feature type="binding site" description="axial binding residue" evidence="4">
    <location>
        <position position="448"/>
    </location>
    <ligand>
        <name>heme</name>
        <dbReference type="ChEBI" id="CHEBI:30413"/>
    </ligand>
    <ligandPart>
        <name>Fe</name>
        <dbReference type="ChEBI" id="CHEBI:18248"/>
    </ligandPart>
</feature>
<keyword evidence="6" id="KW-0472">Membrane</keyword>
<dbReference type="CDD" id="cd11061">
    <property type="entry name" value="CYP67-like"/>
    <property type="match status" value="1"/>
</dbReference>